<dbReference type="PROSITE" id="PS00141">
    <property type="entry name" value="ASP_PROTEASE"/>
    <property type="match status" value="1"/>
</dbReference>
<dbReference type="Proteomes" id="UP000265566">
    <property type="component" value="Chromosome 6"/>
</dbReference>
<dbReference type="OrthoDB" id="1750196at2759"/>
<protein>
    <submittedName>
        <fullName evidence="3">Putative aspartic peptidase, active, retrotransposon gag domain-containing protein</fullName>
    </submittedName>
</protein>
<dbReference type="Gramene" id="rna36544">
    <property type="protein sequence ID" value="RHN51961.1"/>
    <property type="gene ID" value="gene36544"/>
</dbReference>
<feature type="compositionally biased region" description="Low complexity" evidence="1">
    <location>
        <begin position="419"/>
        <end position="435"/>
    </location>
</feature>
<dbReference type="InterPro" id="IPR001969">
    <property type="entry name" value="Aspartic_peptidase_AS"/>
</dbReference>
<accession>A0A396HHF7</accession>
<sequence length="856" mass="95427">MEEENAQLRAELASLKEDLAKAHDTTAALLAAQEQPTSSIPVIASVIPSTSADARFIMPAGFPYGLPPFFTPNTAASTSTTNSGPIPWVNLASTNTALTQATTTVTEPIMNIVPQGIHAGTPITGTMEERMEELAKELRREIKANRGNSDPVNVKNHDLCLVPRVDIPKKFKVPEFDRYNGLTCPQNHIIKYVRKMSNYLDNDSLMIHCFQDSLMEDAAEWYTSLSKDDIYTFDELAAAFKNHYGFNTRLKPNREFLRSLSQKKDESFREYAQRWRGAAARITPALDEEEMTQTFLKTLKKDYVERMIIAAPSNFSEMVTMGTRLEEAVREGIIVFDKGESSVSAPKRYGNGHHKKKETEVGMEFAAGQSMATVAPVNATQLPPPYLFAHYSQHPFYPPFYHQYPLPPGQPQVPVNAIAQQKQQQPPAQQQQQQQTRPTFPPIPMLYAELLPTLLHRGHCTTRQGKPPPDPLPPRFCSDLKCDFHQGALGHDVEGCYALKYIVKKLIDQWKLTFENNVPHVLDNPLLNHAVVNMIEVCEEAPRLDVRNIVTHLVPLHVKLYQASLFSHDHVSCPECLLNPLGCCIVQNDIQSLMNSRYLIVSDVCVIVPVFHDPPVRSMPPKGNVEPLVIRLPGPVPCTSEKAIPYKYNATMMENGVEVPLDSLALVSNIAEGTTAALRSGTVRPPLFQKKAVTPTTPPIDKAILPDVSLVTGDVSRPGQSIDDSNLNEILRIIRRSDYKIVDQLLQTPSKISVLSLLLSSKAHKNTLLKVLEQAYVDHEVTVDRFGDIVGNIITCNNLWFSEDELPEAGKYHNLALHISVNCKSDMLSNVLVDTGSSLNVMPKSTLNQLSYWETP</sequence>
<organism evidence="3">
    <name type="scientific">Medicago truncatula</name>
    <name type="common">Barrel medic</name>
    <name type="synonym">Medicago tribuloides</name>
    <dbReference type="NCBI Taxonomy" id="3880"/>
    <lineage>
        <taxon>Eukaryota</taxon>
        <taxon>Viridiplantae</taxon>
        <taxon>Streptophyta</taxon>
        <taxon>Embryophyta</taxon>
        <taxon>Tracheophyta</taxon>
        <taxon>Spermatophyta</taxon>
        <taxon>Magnoliopsida</taxon>
        <taxon>eudicotyledons</taxon>
        <taxon>Gunneridae</taxon>
        <taxon>Pentapetalae</taxon>
        <taxon>rosids</taxon>
        <taxon>fabids</taxon>
        <taxon>Fabales</taxon>
        <taxon>Fabaceae</taxon>
        <taxon>Papilionoideae</taxon>
        <taxon>50 kb inversion clade</taxon>
        <taxon>NPAAA clade</taxon>
        <taxon>Hologalegina</taxon>
        <taxon>IRL clade</taxon>
        <taxon>Trifolieae</taxon>
        <taxon>Medicago</taxon>
    </lineage>
</organism>
<reference evidence="3" key="1">
    <citation type="journal article" date="2018" name="Nat. Plants">
        <title>Whole-genome landscape of Medicago truncatula symbiotic genes.</title>
        <authorList>
            <person name="Pecrix Y."/>
            <person name="Gamas P."/>
            <person name="Carrere S."/>
        </authorList>
    </citation>
    <scope>NUCLEOTIDE SEQUENCE</scope>
    <source>
        <tissue evidence="3">Leaves</tissue>
    </source>
</reference>
<evidence type="ECO:0000259" key="2">
    <source>
        <dbReference type="Pfam" id="PF03732"/>
    </source>
</evidence>
<name>A0A396HHF7_MEDTR</name>
<comment type="caution">
    <text evidence="3">The sequence shown here is derived from an EMBL/GenBank/DDBJ whole genome shotgun (WGS) entry which is preliminary data.</text>
</comment>
<dbReference type="Pfam" id="PF03732">
    <property type="entry name" value="Retrotrans_gag"/>
    <property type="match status" value="1"/>
</dbReference>
<dbReference type="GO" id="GO:0006508">
    <property type="term" value="P:proteolysis"/>
    <property type="evidence" value="ECO:0007669"/>
    <property type="project" value="InterPro"/>
</dbReference>
<feature type="domain" description="Retrotransposon gag" evidence="2">
    <location>
        <begin position="213"/>
        <end position="300"/>
    </location>
</feature>
<proteinExistence type="predicted"/>
<dbReference type="PANTHER" id="PTHR32108">
    <property type="entry name" value="DNA-DIRECTED RNA POLYMERASE SUBUNIT ALPHA"/>
    <property type="match status" value="1"/>
</dbReference>
<dbReference type="PANTHER" id="PTHR32108:SF9">
    <property type="entry name" value="REVERSE TRANSCRIPTASE RNASE H-LIKE DOMAIN-CONTAINING PROTEIN"/>
    <property type="match status" value="1"/>
</dbReference>
<dbReference type="InterPro" id="IPR005162">
    <property type="entry name" value="Retrotrans_gag_dom"/>
</dbReference>
<evidence type="ECO:0000256" key="1">
    <source>
        <dbReference type="SAM" id="MobiDB-lite"/>
    </source>
</evidence>
<feature type="region of interest" description="Disordered" evidence="1">
    <location>
        <begin position="418"/>
        <end position="439"/>
    </location>
</feature>
<dbReference type="AlphaFoldDB" id="A0A396HHF7"/>
<evidence type="ECO:0000313" key="3">
    <source>
        <dbReference type="EMBL" id="RHN51961.1"/>
    </source>
</evidence>
<gene>
    <name evidence="3" type="ORF">MtrunA17_Chr6g0475041</name>
</gene>
<dbReference type="GO" id="GO:0004190">
    <property type="term" value="F:aspartic-type endopeptidase activity"/>
    <property type="evidence" value="ECO:0007669"/>
    <property type="project" value="InterPro"/>
</dbReference>
<dbReference type="EMBL" id="PSQE01000006">
    <property type="protein sequence ID" value="RHN51961.1"/>
    <property type="molecule type" value="Genomic_DNA"/>
</dbReference>